<feature type="non-terminal residue" evidence="6">
    <location>
        <position position="1"/>
    </location>
</feature>
<evidence type="ECO:0000256" key="2">
    <source>
        <dbReference type="ARBA" id="ARBA00023043"/>
    </source>
</evidence>
<dbReference type="PANTHER" id="PTHR24198">
    <property type="entry name" value="ANKYRIN REPEAT AND PROTEIN KINASE DOMAIN-CONTAINING PROTEIN"/>
    <property type="match status" value="1"/>
</dbReference>
<feature type="repeat" description="ANK" evidence="3">
    <location>
        <begin position="653"/>
        <end position="685"/>
    </location>
</feature>
<dbReference type="GO" id="GO:0005524">
    <property type="term" value="F:ATP binding"/>
    <property type="evidence" value="ECO:0007669"/>
    <property type="project" value="InterPro"/>
</dbReference>
<dbReference type="PRINTS" id="PR01415">
    <property type="entry name" value="ANKYRIN"/>
</dbReference>
<feature type="repeat" description="ANK" evidence="3">
    <location>
        <begin position="554"/>
        <end position="586"/>
    </location>
</feature>
<dbReference type="InterPro" id="IPR011009">
    <property type="entry name" value="Kinase-like_dom_sf"/>
</dbReference>
<dbReference type="OrthoDB" id="195446at2759"/>
<evidence type="ECO:0000256" key="3">
    <source>
        <dbReference type="PROSITE-ProRule" id="PRU00023"/>
    </source>
</evidence>
<dbReference type="InterPro" id="IPR000719">
    <property type="entry name" value="Prot_kinase_dom"/>
</dbReference>
<dbReference type="Proteomes" id="UP000557230">
    <property type="component" value="Unassembled WGS sequence"/>
</dbReference>
<feature type="non-terminal residue" evidence="6">
    <location>
        <position position="760"/>
    </location>
</feature>
<evidence type="ECO:0000256" key="4">
    <source>
        <dbReference type="SAM" id="MobiDB-lite"/>
    </source>
</evidence>
<organism evidence="6 7">
    <name type="scientific">Indicator maculatus</name>
    <name type="common">spotted honeyguide</name>
    <dbReference type="NCBI Taxonomy" id="545262"/>
    <lineage>
        <taxon>Eukaryota</taxon>
        <taxon>Metazoa</taxon>
        <taxon>Chordata</taxon>
        <taxon>Craniata</taxon>
        <taxon>Vertebrata</taxon>
        <taxon>Euteleostomi</taxon>
        <taxon>Archelosauria</taxon>
        <taxon>Archosauria</taxon>
        <taxon>Dinosauria</taxon>
        <taxon>Saurischia</taxon>
        <taxon>Theropoda</taxon>
        <taxon>Coelurosauria</taxon>
        <taxon>Aves</taxon>
        <taxon>Neognathae</taxon>
        <taxon>Neoaves</taxon>
        <taxon>Telluraves</taxon>
        <taxon>Coraciimorphae</taxon>
        <taxon>Piciformes</taxon>
        <taxon>Indicatoridae</taxon>
        <taxon>Indicator</taxon>
    </lineage>
</organism>
<keyword evidence="2 3" id="KW-0040">ANK repeat</keyword>
<name>A0A7L1G7W1_9PICI</name>
<dbReference type="Pfam" id="PF12796">
    <property type="entry name" value="Ank_2"/>
    <property type="match status" value="4"/>
</dbReference>
<dbReference type="AlphaFoldDB" id="A0A7L1G7W1"/>
<dbReference type="PANTHER" id="PTHR24198:SF175">
    <property type="entry name" value="ANKYRIN REPEAT AND PROTEIN KINASE DOMAIN-CONTAINING PROTEIN 1"/>
    <property type="match status" value="1"/>
</dbReference>
<proteinExistence type="predicted"/>
<evidence type="ECO:0000313" key="7">
    <source>
        <dbReference type="Proteomes" id="UP000557230"/>
    </source>
</evidence>
<feature type="repeat" description="ANK" evidence="3">
    <location>
        <begin position="488"/>
        <end position="520"/>
    </location>
</feature>
<feature type="repeat" description="ANK" evidence="3">
    <location>
        <begin position="587"/>
        <end position="619"/>
    </location>
</feature>
<dbReference type="PROSITE" id="PS00108">
    <property type="entry name" value="PROTEIN_KINASE_ST"/>
    <property type="match status" value="1"/>
</dbReference>
<dbReference type="Gene3D" id="1.10.510.10">
    <property type="entry name" value="Transferase(Phosphotransferase) domain 1"/>
    <property type="match status" value="1"/>
</dbReference>
<feature type="repeat" description="ANK" evidence="3">
    <location>
        <begin position="620"/>
        <end position="652"/>
    </location>
</feature>
<feature type="repeat" description="ANK" evidence="3">
    <location>
        <begin position="422"/>
        <end position="454"/>
    </location>
</feature>
<accession>A0A7L1G7W1</accession>
<dbReference type="SUPFAM" id="SSF56112">
    <property type="entry name" value="Protein kinase-like (PK-like)"/>
    <property type="match status" value="1"/>
</dbReference>
<dbReference type="GO" id="GO:0010564">
    <property type="term" value="P:regulation of cell cycle process"/>
    <property type="evidence" value="ECO:0007669"/>
    <property type="project" value="TreeGrafter"/>
</dbReference>
<reference evidence="6 7" key="1">
    <citation type="submission" date="2019-09" db="EMBL/GenBank/DDBJ databases">
        <title>Bird 10,000 Genomes (B10K) Project - Family phase.</title>
        <authorList>
            <person name="Zhang G."/>
        </authorList>
    </citation>
    <scope>NUCLEOTIDE SEQUENCE [LARGE SCALE GENOMIC DNA]</scope>
    <source>
        <strain evidence="6">B10K-DU-001-78</strain>
        <tissue evidence="6">Muscle</tissue>
    </source>
</reference>
<keyword evidence="1" id="KW-0677">Repeat</keyword>
<dbReference type="GO" id="GO:0005737">
    <property type="term" value="C:cytoplasm"/>
    <property type="evidence" value="ECO:0007669"/>
    <property type="project" value="TreeGrafter"/>
</dbReference>
<evidence type="ECO:0000313" key="6">
    <source>
        <dbReference type="EMBL" id="NXN09962.1"/>
    </source>
</evidence>
<gene>
    <name evidence="6" type="primary">Ankk1</name>
    <name evidence="6" type="ORF">INDMAC_R13469</name>
</gene>
<evidence type="ECO:0000259" key="5">
    <source>
        <dbReference type="PROSITE" id="PS50011"/>
    </source>
</evidence>
<feature type="compositionally biased region" description="Polar residues" evidence="4">
    <location>
        <begin position="322"/>
        <end position="340"/>
    </location>
</feature>
<feature type="repeat" description="ANK" evidence="3">
    <location>
        <begin position="389"/>
        <end position="421"/>
    </location>
</feature>
<dbReference type="SMART" id="SM00220">
    <property type="entry name" value="S_TKc"/>
    <property type="match status" value="1"/>
</dbReference>
<dbReference type="SUPFAM" id="SSF48403">
    <property type="entry name" value="Ankyrin repeat"/>
    <property type="match status" value="1"/>
</dbReference>
<dbReference type="Gene3D" id="1.25.40.20">
    <property type="entry name" value="Ankyrin repeat-containing domain"/>
    <property type="match status" value="5"/>
</dbReference>
<feature type="repeat" description="ANK" evidence="3">
    <location>
        <begin position="521"/>
        <end position="553"/>
    </location>
</feature>
<dbReference type="Pfam" id="PF07714">
    <property type="entry name" value="PK_Tyr_Ser-Thr"/>
    <property type="match status" value="1"/>
</dbReference>
<protein>
    <submittedName>
        <fullName evidence="6">ANKK1 protein</fullName>
    </submittedName>
</protein>
<evidence type="ECO:0000256" key="1">
    <source>
        <dbReference type="ARBA" id="ARBA00022737"/>
    </source>
</evidence>
<dbReference type="EMBL" id="VXBD01004314">
    <property type="protein sequence ID" value="NXN09962.1"/>
    <property type="molecule type" value="Genomic_DNA"/>
</dbReference>
<dbReference type="InterPro" id="IPR002110">
    <property type="entry name" value="Ankyrin_rpt"/>
</dbReference>
<dbReference type="PROSITE" id="PS50011">
    <property type="entry name" value="PROTEIN_KINASE_DOM"/>
    <property type="match status" value="1"/>
</dbReference>
<dbReference type="InterPro" id="IPR001245">
    <property type="entry name" value="Ser-Thr/Tyr_kinase_cat_dom"/>
</dbReference>
<sequence>QAASSVMTPERDQQLGSLTVFSKEDFEDDWVKVASGGFGHVYQVKHRRWRTIYAVKCSPYLLQDSSLERTSMNCLMEEATKMEKIKFQHIVTIYGVCNSPLGIVMEYMARGSLEKILPTHKLSWQLKFRVIHEMSLAMNFLHSMTPPLLHLDLKPGNILLDGNMHVKISDFGLSKWMEQSSRMQYIESSALRGTLSYIPPEMFLQNSKPPGIKYDVYSFGIVIWEVLMQKKPYAGANMMAIIVKVAAGKRPCLEPISDDWPGECQQMVDLMKRCWDQDPKQRPSFTDIPVETDMLLSLIQSLVLDPENERLVRKMSHKPAIPSSQQVSNSSHQLPGSSTQPLPCFTESQIPRLQENGLTLLHLQVMQGNVEKVKFLLSCKANVNSQVVCGYTPLIMAVQRRSPELCSALIEHGADLNVPDDEGWTPLHFAAQNGDDRIVRLLLDHQAEVNAQEHDGWTPLHLASQNNFENVARVLLSRQADSNTQEVDGKTALHVAACFGHVSLVKLLASQGADLEKKQKNHRTPLHVAVERGKFRVVHYLLKRGTCVNSLDQNHYSALHLAVVRGKYLICEKLIKYGANVELRTDKGWTPLHLASFKGHIEIIHLLKDSQAKLNARGGMDWTPLHLAARYSEEPVVCELLRCGADPNMAEKSEWAPLHLAVQRGSFLTVISLLECKADVNARNKVGWTPLHLAVLKGNMAIVKTLLKAGAQLDLEDITGSTALQLAVRHQRENIITLLQGQDSLGTKFGNRTVGSDAQL</sequence>
<comment type="caution">
    <text evidence="6">The sequence shown here is derived from an EMBL/GenBank/DDBJ whole genome shotgun (WGS) entry which is preliminary data.</text>
</comment>
<feature type="repeat" description="ANK" evidence="3">
    <location>
        <begin position="686"/>
        <end position="718"/>
    </location>
</feature>
<keyword evidence="7" id="KW-1185">Reference proteome</keyword>
<dbReference type="InterPro" id="IPR008271">
    <property type="entry name" value="Ser/Thr_kinase_AS"/>
</dbReference>
<feature type="region of interest" description="Disordered" evidence="4">
    <location>
        <begin position="319"/>
        <end position="340"/>
    </location>
</feature>
<dbReference type="SMART" id="SM00248">
    <property type="entry name" value="ANK"/>
    <property type="match status" value="12"/>
</dbReference>
<dbReference type="PROSITE" id="PS50088">
    <property type="entry name" value="ANK_REPEAT"/>
    <property type="match status" value="11"/>
</dbReference>
<dbReference type="PROSITE" id="PS50297">
    <property type="entry name" value="ANK_REP_REGION"/>
    <property type="match status" value="11"/>
</dbReference>
<feature type="repeat" description="ANK" evidence="3">
    <location>
        <begin position="356"/>
        <end position="388"/>
    </location>
</feature>
<feature type="repeat" description="ANK" evidence="3">
    <location>
        <begin position="455"/>
        <end position="487"/>
    </location>
</feature>
<feature type="domain" description="Protein kinase" evidence="5">
    <location>
        <begin position="27"/>
        <end position="296"/>
    </location>
</feature>
<dbReference type="GO" id="GO:0004672">
    <property type="term" value="F:protein kinase activity"/>
    <property type="evidence" value="ECO:0007669"/>
    <property type="project" value="InterPro"/>
</dbReference>
<dbReference type="InterPro" id="IPR036770">
    <property type="entry name" value="Ankyrin_rpt-contain_sf"/>
</dbReference>